<evidence type="ECO:0000313" key="6">
    <source>
        <dbReference type="EMBL" id="MBP1854798.1"/>
    </source>
</evidence>
<keyword evidence="3" id="KW-0597">Phosphoprotein</keyword>
<comment type="caution">
    <text evidence="6">The sequence shown here is derived from an EMBL/GenBank/DDBJ whole genome shotgun (WGS) entry which is preliminary data.</text>
</comment>
<dbReference type="RefSeq" id="WP_209456248.1">
    <property type="nucleotide sequence ID" value="NZ_BAAACS010000013.1"/>
</dbReference>
<feature type="modified residue" description="4-aspartylphosphate" evidence="3">
    <location>
        <position position="61"/>
    </location>
</feature>
<dbReference type="PROSITE" id="PS50930">
    <property type="entry name" value="HTH_LYTTR"/>
    <property type="match status" value="1"/>
</dbReference>
<reference evidence="6 7" key="1">
    <citation type="submission" date="2021-03" db="EMBL/GenBank/DDBJ databases">
        <title>Genomic Encyclopedia of Type Strains, Phase IV (KMG-IV): sequencing the most valuable type-strain genomes for metagenomic binning, comparative biology and taxonomic classification.</title>
        <authorList>
            <person name="Goeker M."/>
        </authorList>
    </citation>
    <scope>NUCLEOTIDE SEQUENCE [LARGE SCALE GENOMIC DNA]</scope>
    <source>
        <strain evidence="6 7">DSM 1289</strain>
    </source>
</reference>
<dbReference type="Proteomes" id="UP000767291">
    <property type="component" value="Unassembled WGS sequence"/>
</dbReference>
<evidence type="ECO:0000259" key="4">
    <source>
        <dbReference type="PROSITE" id="PS50110"/>
    </source>
</evidence>
<gene>
    <name evidence="6" type="ORF">J2Z43_001188</name>
</gene>
<sequence>MKRIIIRIAICEDEEEQQNILKSHLDLIFKESKYDYELFVFSSGEELMENYPREIDIFLLDIYMGEINGIEVAKNIRKIDQDCEIIFITFFHGHVREGYEVRAYRYLTKPVEFLELKKHLLSCIEKIIESKNNELIVFDEDNVYKISINSILYTQNLKNDMVIHTLKREFKIKNKIDLIEEELLKYFFIKCKKNYIINLKYICSVKENVIELINGETIPFNKKNVKDLQEKIINMTY</sequence>
<keyword evidence="7" id="KW-1185">Reference proteome</keyword>
<proteinExistence type="predicted"/>
<keyword evidence="6" id="KW-0238">DNA-binding</keyword>
<dbReference type="InterPro" id="IPR007492">
    <property type="entry name" value="LytTR_DNA-bd_dom"/>
</dbReference>
<dbReference type="EMBL" id="JAGGJX010000001">
    <property type="protein sequence ID" value="MBP1854798.1"/>
    <property type="molecule type" value="Genomic_DNA"/>
</dbReference>
<dbReference type="PANTHER" id="PTHR37299">
    <property type="entry name" value="TRANSCRIPTIONAL REGULATOR-RELATED"/>
    <property type="match status" value="1"/>
</dbReference>
<accession>A0ABS4EA64</accession>
<dbReference type="Gene3D" id="3.40.50.2300">
    <property type="match status" value="1"/>
</dbReference>
<evidence type="ECO:0000259" key="5">
    <source>
        <dbReference type="PROSITE" id="PS50930"/>
    </source>
</evidence>
<comment type="function">
    <text evidence="2">May play the central regulatory role in sporulation. It may be an element of the effector pathway responsible for the activation of sporulation genes in response to nutritional stress. Spo0A may act in concert with spo0H (a sigma factor) to control the expression of some genes that are critical to the sporulation process.</text>
</comment>
<dbReference type="InterPro" id="IPR001789">
    <property type="entry name" value="Sig_transdc_resp-reg_receiver"/>
</dbReference>
<organism evidence="6 7">
    <name type="scientific">Metaclostridioides mangenotii</name>
    <dbReference type="NCBI Taxonomy" id="1540"/>
    <lineage>
        <taxon>Bacteria</taxon>
        <taxon>Bacillati</taxon>
        <taxon>Bacillota</taxon>
        <taxon>Clostridia</taxon>
        <taxon>Peptostreptococcales</taxon>
        <taxon>Peptostreptococcaceae</taxon>
        <taxon>Metaclostridioides</taxon>
    </lineage>
</organism>
<dbReference type="InterPro" id="IPR011006">
    <property type="entry name" value="CheY-like_superfamily"/>
</dbReference>
<dbReference type="Pfam" id="PF04397">
    <property type="entry name" value="LytTR"/>
    <property type="match status" value="1"/>
</dbReference>
<evidence type="ECO:0000313" key="7">
    <source>
        <dbReference type="Proteomes" id="UP000767291"/>
    </source>
</evidence>
<feature type="domain" description="HTH LytTR-type" evidence="5">
    <location>
        <begin position="135"/>
        <end position="234"/>
    </location>
</feature>
<dbReference type="SUPFAM" id="SSF52172">
    <property type="entry name" value="CheY-like"/>
    <property type="match status" value="1"/>
</dbReference>
<dbReference type="GO" id="GO:0003677">
    <property type="term" value="F:DNA binding"/>
    <property type="evidence" value="ECO:0007669"/>
    <property type="project" value="UniProtKB-KW"/>
</dbReference>
<feature type="domain" description="Response regulatory" evidence="4">
    <location>
        <begin position="7"/>
        <end position="124"/>
    </location>
</feature>
<evidence type="ECO:0000256" key="2">
    <source>
        <dbReference type="ARBA" id="ARBA00024867"/>
    </source>
</evidence>
<dbReference type="SMART" id="SM00850">
    <property type="entry name" value="LytTR"/>
    <property type="match status" value="1"/>
</dbReference>
<evidence type="ECO:0000256" key="1">
    <source>
        <dbReference type="ARBA" id="ARBA00018672"/>
    </source>
</evidence>
<protein>
    <recommendedName>
        <fullName evidence="1">Stage 0 sporulation protein A homolog</fullName>
    </recommendedName>
</protein>
<dbReference type="Pfam" id="PF00072">
    <property type="entry name" value="Response_reg"/>
    <property type="match status" value="1"/>
</dbReference>
<dbReference type="PANTHER" id="PTHR37299:SF1">
    <property type="entry name" value="STAGE 0 SPORULATION PROTEIN A HOMOLOG"/>
    <property type="match status" value="1"/>
</dbReference>
<dbReference type="InterPro" id="IPR046947">
    <property type="entry name" value="LytR-like"/>
</dbReference>
<dbReference type="Gene3D" id="2.40.50.1020">
    <property type="entry name" value="LytTr DNA-binding domain"/>
    <property type="match status" value="1"/>
</dbReference>
<dbReference type="SMART" id="SM00448">
    <property type="entry name" value="REC"/>
    <property type="match status" value="1"/>
</dbReference>
<evidence type="ECO:0000256" key="3">
    <source>
        <dbReference type="PROSITE-ProRule" id="PRU00169"/>
    </source>
</evidence>
<name>A0ABS4EA64_9FIRM</name>
<dbReference type="PROSITE" id="PS50110">
    <property type="entry name" value="RESPONSE_REGULATORY"/>
    <property type="match status" value="1"/>
</dbReference>